<dbReference type="InterPro" id="IPR049503">
    <property type="entry name" value="AbiJ_NTD4"/>
</dbReference>
<evidence type="ECO:0000313" key="3">
    <source>
        <dbReference type="EMBL" id="RDU74009.1"/>
    </source>
</evidence>
<comment type="caution">
    <text evidence="3">The sequence shown here is derived from an EMBL/GenBank/DDBJ whole genome shotgun (WGS) entry which is preliminary data.</text>
</comment>
<dbReference type="RefSeq" id="WP_115578839.1">
    <property type="nucleotide sequence ID" value="NZ_NXLX01000006.1"/>
</dbReference>
<proteinExistence type="predicted"/>
<accession>A0A3D8J929</accession>
<name>A0A3D8J929_9HELI</name>
<dbReference type="Pfam" id="PF18863">
    <property type="entry name" value="AbiJ_NTD4"/>
    <property type="match status" value="1"/>
</dbReference>
<evidence type="ECO:0000259" key="1">
    <source>
        <dbReference type="Pfam" id="PF18863"/>
    </source>
</evidence>
<dbReference type="Proteomes" id="UP000256695">
    <property type="component" value="Unassembled WGS sequence"/>
</dbReference>
<dbReference type="InterPro" id="IPR054280">
    <property type="entry name" value="DUF7014"/>
</dbReference>
<dbReference type="AlphaFoldDB" id="A0A3D8J929"/>
<feature type="domain" description="HEPN AbiJ-N-terminal" evidence="1">
    <location>
        <begin position="14"/>
        <end position="154"/>
    </location>
</feature>
<dbReference type="NCBIfam" id="NF046078">
    <property type="entry name" value="STM4504_CBY0614"/>
    <property type="match status" value="1"/>
</dbReference>
<sequence length="293" mass="34386">MIFDNLPSRRKKIENGTLYPDIYQYDEVSQKLRNIIVRLFDQSYAKNFSHQIHTLICDEHGLFQLYKLEENACSFSMNYFGDIANFICLFKNEQLEIFLDLLTIIFHFFRIHDQKILQELNQRMLENGFGYQFENDTLIRIDSLPMHKNVVKPTLELLQDSRFENANVEYRQAFDDCNHRRYEEMFVNLCKSAESTIKIICDINKFELPKSSTLSSLTETLKNNNFLPNYSTESLNGLAKVLNTIGNIRNNNGGHGTGVEKRKIDQSFITYAMHSTASTLLFLLQRQKEWESK</sequence>
<feature type="domain" description="DUF7014" evidence="2">
    <location>
        <begin position="159"/>
        <end position="285"/>
    </location>
</feature>
<evidence type="ECO:0008006" key="5">
    <source>
        <dbReference type="Google" id="ProtNLM"/>
    </source>
</evidence>
<reference evidence="3 4" key="1">
    <citation type="submission" date="2018-04" db="EMBL/GenBank/DDBJ databases">
        <title>Novel Campyloabacter and Helicobacter Species and Strains.</title>
        <authorList>
            <person name="Mannion A.J."/>
            <person name="Shen Z."/>
            <person name="Fox J.G."/>
        </authorList>
    </citation>
    <scope>NUCLEOTIDE SEQUENCE [LARGE SCALE GENOMIC DNA]</scope>
    <source>
        <strain evidence="3 4">MIT 04-9362</strain>
    </source>
</reference>
<organism evidence="3 4">
    <name type="scientific">Helicobacter anseris</name>
    <dbReference type="NCBI Taxonomy" id="375926"/>
    <lineage>
        <taxon>Bacteria</taxon>
        <taxon>Pseudomonadati</taxon>
        <taxon>Campylobacterota</taxon>
        <taxon>Epsilonproteobacteria</taxon>
        <taxon>Campylobacterales</taxon>
        <taxon>Helicobacteraceae</taxon>
        <taxon>Helicobacter</taxon>
    </lineage>
</organism>
<dbReference type="Pfam" id="PF22809">
    <property type="entry name" value="DUF7014"/>
    <property type="match status" value="1"/>
</dbReference>
<keyword evidence="4" id="KW-1185">Reference proteome</keyword>
<evidence type="ECO:0000259" key="2">
    <source>
        <dbReference type="Pfam" id="PF22809"/>
    </source>
</evidence>
<dbReference type="EMBL" id="NXLX01000006">
    <property type="protein sequence ID" value="RDU74009.1"/>
    <property type="molecule type" value="Genomic_DNA"/>
</dbReference>
<dbReference type="OrthoDB" id="8113776at2"/>
<protein>
    <recommendedName>
        <fullName evidence="5">Abortive infection protein-like C-terminal domain-containing protein</fullName>
    </recommendedName>
</protein>
<gene>
    <name evidence="3" type="ORF">CQA57_03420</name>
</gene>
<evidence type="ECO:0000313" key="4">
    <source>
        <dbReference type="Proteomes" id="UP000256695"/>
    </source>
</evidence>